<proteinExistence type="predicted"/>
<dbReference type="SMART" id="SM00248">
    <property type="entry name" value="ANK"/>
    <property type="match status" value="7"/>
</dbReference>
<feature type="repeat" description="ANK" evidence="3">
    <location>
        <begin position="1019"/>
        <end position="1044"/>
    </location>
</feature>
<dbReference type="Gene3D" id="1.25.40.20">
    <property type="entry name" value="Ankyrin repeat-containing domain"/>
    <property type="match status" value="2"/>
</dbReference>
<dbReference type="AlphaFoldDB" id="A0A1J4K9A3"/>
<protein>
    <submittedName>
        <fullName evidence="5">Uncharacterized protein</fullName>
    </submittedName>
</protein>
<dbReference type="Proteomes" id="UP000179807">
    <property type="component" value="Unassembled WGS sequence"/>
</dbReference>
<evidence type="ECO:0000256" key="1">
    <source>
        <dbReference type="ARBA" id="ARBA00022737"/>
    </source>
</evidence>
<keyword evidence="2 3" id="KW-0040">ANK repeat</keyword>
<name>A0A1J4K9A3_9EUKA</name>
<dbReference type="GeneID" id="94838373"/>
<dbReference type="PANTHER" id="PTHR24198:SF165">
    <property type="entry name" value="ANKYRIN REPEAT-CONTAINING PROTEIN-RELATED"/>
    <property type="match status" value="1"/>
</dbReference>
<reference evidence="5" key="1">
    <citation type="submission" date="2016-10" db="EMBL/GenBank/DDBJ databases">
        <authorList>
            <person name="Benchimol M."/>
            <person name="Almeida L.G."/>
            <person name="Vasconcelos A.T."/>
            <person name="Perreira-Neves A."/>
            <person name="Rosa I.A."/>
            <person name="Tasca T."/>
            <person name="Bogo M.R."/>
            <person name="de Souza W."/>
        </authorList>
    </citation>
    <scope>NUCLEOTIDE SEQUENCE [LARGE SCALE GENOMIC DNA]</scope>
    <source>
        <strain evidence="5">K</strain>
    </source>
</reference>
<dbReference type="OrthoDB" id="194358at2759"/>
<organism evidence="5 6">
    <name type="scientific">Tritrichomonas foetus</name>
    <dbReference type="NCBI Taxonomy" id="1144522"/>
    <lineage>
        <taxon>Eukaryota</taxon>
        <taxon>Metamonada</taxon>
        <taxon>Parabasalia</taxon>
        <taxon>Tritrichomonadida</taxon>
        <taxon>Tritrichomonadidae</taxon>
        <taxon>Tritrichomonas</taxon>
    </lineage>
</organism>
<feature type="repeat" description="ANK" evidence="3">
    <location>
        <begin position="986"/>
        <end position="1018"/>
    </location>
</feature>
<dbReference type="PROSITE" id="PS50088">
    <property type="entry name" value="ANK_REPEAT"/>
    <property type="match status" value="3"/>
</dbReference>
<feature type="region of interest" description="Disordered" evidence="4">
    <location>
        <begin position="436"/>
        <end position="463"/>
    </location>
</feature>
<feature type="compositionally biased region" description="Low complexity" evidence="4">
    <location>
        <begin position="440"/>
        <end position="460"/>
    </location>
</feature>
<keyword evidence="1" id="KW-0677">Repeat</keyword>
<dbReference type="PROSITE" id="PS50297">
    <property type="entry name" value="ANK_REP_REGION"/>
    <property type="match status" value="2"/>
</dbReference>
<dbReference type="EMBL" id="MLAK01000695">
    <property type="protein sequence ID" value="OHT07472.1"/>
    <property type="molecule type" value="Genomic_DNA"/>
</dbReference>
<evidence type="ECO:0000256" key="4">
    <source>
        <dbReference type="SAM" id="MobiDB-lite"/>
    </source>
</evidence>
<dbReference type="InterPro" id="IPR036770">
    <property type="entry name" value="Ankyrin_rpt-contain_sf"/>
</dbReference>
<gene>
    <name evidence="5" type="ORF">TRFO_24290</name>
</gene>
<comment type="caution">
    <text evidence="5">The sequence shown here is derived from an EMBL/GenBank/DDBJ whole genome shotgun (WGS) entry which is preliminary data.</text>
</comment>
<dbReference type="VEuPathDB" id="TrichDB:TRFO_24290"/>
<evidence type="ECO:0000256" key="3">
    <source>
        <dbReference type="PROSITE-ProRule" id="PRU00023"/>
    </source>
</evidence>
<keyword evidence="6" id="KW-1185">Reference proteome</keyword>
<evidence type="ECO:0000256" key="2">
    <source>
        <dbReference type="ARBA" id="ARBA00023043"/>
    </source>
</evidence>
<dbReference type="Pfam" id="PF12796">
    <property type="entry name" value="Ank_2"/>
    <property type="match status" value="2"/>
</dbReference>
<evidence type="ECO:0000313" key="5">
    <source>
        <dbReference type="EMBL" id="OHT07472.1"/>
    </source>
</evidence>
<feature type="repeat" description="ANK" evidence="3">
    <location>
        <begin position="759"/>
        <end position="791"/>
    </location>
</feature>
<evidence type="ECO:0000313" key="6">
    <source>
        <dbReference type="Proteomes" id="UP000179807"/>
    </source>
</evidence>
<accession>A0A1J4K9A3</accession>
<dbReference type="InterPro" id="IPR002110">
    <property type="entry name" value="Ankyrin_rpt"/>
</dbReference>
<sequence>MSKKTGEQTYFIVSNEQGDHTKRNCEKLFDKTTPIIIESLKNSVFYQNKVEYALFYTDSYISVRIPESVCPLKYFPQCICNISNNYSEEWSILPHLSLFPKNSITLSQLKITFHDQRNQLPNLICDFPFFLPSDRPLFESIIKACEGKKWGSVIQHIGNMVNIAPSKIILRHQHEKVDEILFPFNPIITVFSEIFSPSAFQNNHIFTYTVVAEKVEVAGTRTHFTRKTFVDNDISRLTFLRSLSPNMIERVLTFQDDILSIFLKNDFISFLPKLLNRIHEEFLTGTADPSIISALKHVLSSSLVTVFMPFASSLVGRCDFKLKSWNVFVSWLTSLSNPSIYDFTLDLENKPRESLSTIIGLFIMLQTEFVERVVDTSKLFYDYFLSEHLFSQCDSILGPILAVSPISIENEDLTMILTRGFVYFCDLGNSSINPSNLNVTNSPTTQNSPNTSTNSPNQTNLKENVRNNKEYEFLSLPQMYRVNNKIKVVCALPISQWEFQPIPNSSTGTFAGPNLINVKVTSNDAIHDILTFWILFTLAKLELDNETVDIPVPSKSNAHIRLSYPYFVNNFVVSATVSILSHSWDVRFPIHKVIDILEKVRKKNNILVYPTTRKMEIPIAYTGDTQISICNLSVDAKVLNETIKFFKTSYFLKEDDNTIEDLILLRHMINSTLADIFFCYNSEIIFEVLLPFKISDFTYSLMIDSSDLLDLQLATFHLSLSQFNINNIPLLHFAALTVNNANFISAIARRSYASIQDGEGMTALFYAIRNPNLSICQALIDEKIDIDACNYKGISPLIFCLENSDFKRAKFLLENGAAVNKSMQTATLSYSSALFYAINGQNTEAVKLLLKYCGIEINSPFFDGSFVTHQCITSHFTEILKDIQLLVPEYDPNLSSDTYVHPLHFFINSATNRNNQVQSDNRISKTKNDQLKKELNNLLSIQKLNINMPDNDGNTPLVCAIEKDCGSLARVLISNSSCDIDILSSKGETPLFIAVNNNKVQTVKALIKAGVLVNIPNVNGMTPLYRAVELKNVEIVKLLLSAGALPNQWYYNGKLPLTISTGEIEKMLFDKGADKRFPSFSNDSQDAPKK</sequence>
<dbReference type="RefSeq" id="XP_068360608.1">
    <property type="nucleotide sequence ID" value="XM_068503669.1"/>
</dbReference>
<dbReference type="PANTHER" id="PTHR24198">
    <property type="entry name" value="ANKYRIN REPEAT AND PROTEIN KINASE DOMAIN-CONTAINING PROTEIN"/>
    <property type="match status" value="1"/>
</dbReference>
<dbReference type="SUPFAM" id="SSF48403">
    <property type="entry name" value="Ankyrin repeat"/>
    <property type="match status" value="2"/>
</dbReference>